<dbReference type="InterPro" id="IPR006279">
    <property type="entry name" value="SoxD"/>
</dbReference>
<protein>
    <submittedName>
        <fullName evidence="1">Sarcosine oxidase, delta subunit family</fullName>
    </submittedName>
</protein>
<gene>
    <name evidence="1" type="ORF">GcLGCM259_2768</name>
</gene>
<dbReference type="EMBL" id="CP034412">
    <property type="protein sequence ID" value="QCY48475.1"/>
    <property type="molecule type" value="Genomic_DNA"/>
</dbReference>
<dbReference type="GO" id="GO:0046653">
    <property type="term" value="P:tetrahydrofolate metabolic process"/>
    <property type="evidence" value="ECO:0007669"/>
    <property type="project" value="InterPro"/>
</dbReference>
<reference evidence="1 2" key="1">
    <citation type="submission" date="2018-12" db="EMBL/GenBank/DDBJ databases">
        <title>Complete Genome Sequence of Glutamicibacter creatinolyticus strain LGCM259,isolated from an abscess of a 12-year-old mare in Italy.</title>
        <authorList>
            <person name="Santos R.G."/>
            <person name="Silva A.L."/>
            <person name="Seyffert N."/>
            <person name="Castro T.L.P."/>
            <person name="Attili A.R."/>
            <person name="Rifici C."/>
            <person name="Mazzullo G."/>
            <person name="Brenig B."/>
            <person name="Venanzi F."/>
            <person name="Azevedo V."/>
        </authorList>
    </citation>
    <scope>NUCLEOTIDE SEQUENCE [LARGE SCALE GENOMIC DNA]</scope>
    <source>
        <strain evidence="1 2">LGCM 259</strain>
    </source>
</reference>
<proteinExistence type="predicted"/>
<accession>A0A5B7WYI8</accession>
<name>A0A5B7WYI8_9MICC</name>
<keyword evidence="2" id="KW-1185">Reference proteome</keyword>
<dbReference type="RefSeq" id="WP_138176027.1">
    <property type="nucleotide sequence ID" value="NZ_BAAAGL010000034.1"/>
</dbReference>
<dbReference type="AlphaFoldDB" id="A0A5B7WYI8"/>
<dbReference type="InterPro" id="IPR038561">
    <property type="entry name" value="SoxD_sf"/>
</dbReference>
<sequence length="99" mass="11423">MMLIECPNCGPRNETEFKYGGQAHVAYPADPHALSDKEWAHFLFYRQNPKGIFAERWVHSGGCRKWFNALRDTVTYEFKAVYRAGEARPELQNTQGGTR</sequence>
<evidence type="ECO:0000313" key="2">
    <source>
        <dbReference type="Proteomes" id="UP000307000"/>
    </source>
</evidence>
<dbReference type="Gene3D" id="3.30.2270.10">
    <property type="entry name" value="Folate-binding superfamily"/>
    <property type="match status" value="1"/>
</dbReference>
<dbReference type="Pfam" id="PF04267">
    <property type="entry name" value="SoxD"/>
    <property type="match status" value="1"/>
</dbReference>
<dbReference type="KEGG" id="gcr:GcLGCM259_2768"/>
<dbReference type="Proteomes" id="UP000307000">
    <property type="component" value="Chromosome"/>
</dbReference>
<evidence type="ECO:0000313" key="1">
    <source>
        <dbReference type="EMBL" id="QCY48475.1"/>
    </source>
</evidence>
<dbReference type="NCBIfam" id="TIGR01374">
    <property type="entry name" value="soxD"/>
    <property type="match status" value="1"/>
</dbReference>
<dbReference type="GO" id="GO:0008115">
    <property type="term" value="F:sarcosine oxidase activity"/>
    <property type="evidence" value="ECO:0007669"/>
    <property type="project" value="InterPro"/>
</dbReference>
<organism evidence="1 2">
    <name type="scientific">Glutamicibacter creatinolyticus</name>
    <dbReference type="NCBI Taxonomy" id="162496"/>
    <lineage>
        <taxon>Bacteria</taxon>
        <taxon>Bacillati</taxon>
        <taxon>Actinomycetota</taxon>
        <taxon>Actinomycetes</taxon>
        <taxon>Micrococcales</taxon>
        <taxon>Micrococcaceae</taxon>
        <taxon>Glutamicibacter</taxon>
    </lineage>
</organism>